<feature type="transmembrane region" description="Helical" evidence="1">
    <location>
        <begin position="12"/>
        <end position="32"/>
    </location>
</feature>
<gene>
    <name evidence="3" type="ORF">WJ33_11730</name>
</gene>
<keyword evidence="1" id="KW-0812">Transmembrane</keyword>
<keyword evidence="1" id="KW-1133">Transmembrane helix</keyword>
<evidence type="ECO:0000259" key="2">
    <source>
        <dbReference type="Pfam" id="PF20305"/>
    </source>
</evidence>
<proteinExistence type="predicted"/>
<reference evidence="3 4" key="1">
    <citation type="submission" date="2015-11" db="EMBL/GenBank/DDBJ databases">
        <title>Expanding the genomic diversity of Burkholderia species for the development of highly accurate diagnostics.</title>
        <authorList>
            <person name="Sahl J."/>
            <person name="Keim P."/>
            <person name="Wagner D."/>
        </authorList>
    </citation>
    <scope>NUCLEOTIDE SEQUENCE [LARGE SCALE GENOMIC DNA]</scope>
    <source>
        <strain evidence="3 4">MSMB2036</strain>
    </source>
</reference>
<evidence type="ECO:0000313" key="4">
    <source>
        <dbReference type="Proteomes" id="UP000064029"/>
    </source>
</evidence>
<dbReference type="AlphaFoldDB" id="A0A124R675"/>
<evidence type="ECO:0000313" key="3">
    <source>
        <dbReference type="EMBL" id="KVG51091.1"/>
    </source>
</evidence>
<feature type="domain" description="Prokaryotic YEATS" evidence="2">
    <location>
        <begin position="117"/>
        <end position="198"/>
    </location>
</feature>
<dbReference type="Pfam" id="PF20305">
    <property type="entry name" value="pYEATS"/>
    <property type="match status" value="1"/>
</dbReference>
<organism evidence="3 4">
    <name type="scientific">Burkholderia ubonensis</name>
    <dbReference type="NCBI Taxonomy" id="101571"/>
    <lineage>
        <taxon>Bacteria</taxon>
        <taxon>Pseudomonadati</taxon>
        <taxon>Pseudomonadota</taxon>
        <taxon>Betaproteobacteria</taxon>
        <taxon>Burkholderiales</taxon>
        <taxon>Burkholderiaceae</taxon>
        <taxon>Burkholderia</taxon>
        <taxon>Burkholderia cepacia complex</taxon>
    </lineage>
</organism>
<protein>
    <recommendedName>
        <fullName evidence="2">Prokaryotic YEATS domain-containing protein</fullName>
    </recommendedName>
</protein>
<dbReference type="EMBL" id="LOXM01000320">
    <property type="protein sequence ID" value="KVG51091.1"/>
    <property type="molecule type" value="Genomic_DNA"/>
</dbReference>
<accession>A0A124R675</accession>
<name>A0A124R675_9BURK</name>
<evidence type="ECO:0000256" key="1">
    <source>
        <dbReference type="SAM" id="Phobius"/>
    </source>
</evidence>
<dbReference type="InterPro" id="IPR046888">
    <property type="entry name" value="pYEATS"/>
</dbReference>
<dbReference type="OrthoDB" id="5523457at2"/>
<dbReference type="RefSeq" id="WP_059761326.1">
    <property type="nucleotide sequence ID" value="NZ_CP013416.1"/>
</dbReference>
<comment type="caution">
    <text evidence="3">The sequence shown here is derived from an EMBL/GenBank/DDBJ whole genome shotgun (WGS) entry which is preliminary data.</text>
</comment>
<keyword evidence="1" id="KW-0472">Membrane</keyword>
<dbReference type="Proteomes" id="UP000064029">
    <property type="component" value="Unassembled WGS sequence"/>
</dbReference>
<sequence length="210" mass="24339">MREWIPLLQTLVWPIFVIGLALIFRSSFSAILHEIKERIKSGSPLEAGPRGFKLGGITKELEKLPDAPQKPTEPAKLRGISTEPTDWRQERVKEYKRVDRYALVHVYRPSTLPNQKYDIFLFVVRHQKGTDGPPQRQFNEIAKAEFYFGESWGNEIFPVENTGSMIGVRTHAWGTFLACCRLTFKDTTREPIILFRYVDFHMLQDIPNSM</sequence>